<dbReference type="Proteomes" id="UP000324222">
    <property type="component" value="Unassembled WGS sequence"/>
</dbReference>
<keyword evidence="3" id="KW-1185">Reference proteome</keyword>
<feature type="region of interest" description="Disordered" evidence="1">
    <location>
        <begin position="1"/>
        <end position="69"/>
    </location>
</feature>
<feature type="compositionally biased region" description="Basic residues" evidence="1">
    <location>
        <begin position="21"/>
        <end position="40"/>
    </location>
</feature>
<protein>
    <submittedName>
        <fullName evidence="2">Uncharacterized protein</fullName>
    </submittedName>
</protein>
<evidence type="ECO:0000256" key="1">
    <source>
        <dbReference type="SAM" id="MobiDB-lite"/>
    </source>
</evidence>
<accession>A0A5B7J348</accession>
<dbReference type="EMBL" id="VSRR010079198">
    <property type="protein sequence ID" value="MPC88863.1"/>
    <property type="molecule type" value="Genomic_DNA"/>
</dbReference>
<reference evidence="2 3" key="1">
    <citation type="submission" date="2019-05" db="EMBL/GenBank/DDBJ databases">
        <title>Another draft genome of Portunus trituberculatus and its Hox gene families provides insights of decapod evolution.</title>
        <authorList>
            <person name="Jeong J.-H."/>
            <person name="Song I."/>
            <person name="Kim S."/>
            <person name="Choi T."/>
            <person name="Kim D."/>
            <person name="Ryu S."/>
            <person name="Kim W."/>
        </authorList>
    </citation>
    <scope>NUCLEOTIDE SEQUENCE [LARGE SCALE GENOMIC DNA]</scope>
    <source>
        <tissue evidence="2">Muscle</tissue>
    </source>
</reference>
<gene>
    <name evidence="2" type="ORF">E2C01_083785</name>
</gene>
<evidence type="ECO:0000313" key="3">
    <source>
        <dbReference type="Proteomes" id="UP000324222"/>
    </source>
</evidence>
<proteinExistence type="predicted"/>
<dbReference type="AlphaFoldDB" id="A0A5B7J348"/>
<sequence length="69" mass="7271">MSLGRETGVPREGGAGGTDRGRRKSLSGGQRRVRLPRRRTRGAERGRQVSQLGAGGGECIRPPSTVTNG</sequence>
<comment type="caution">
    <text evidence="2">The sequence shown here is derived from an EMBL/GenBank/DDBJ whole genome shotgun (WGS) entry which is preliminary data.</text>
</comment>
<organism evidence="2 3">
    <name type="scientific">Portunus trituberculatus</name>
    <name type="common">Swimming crab</name>
    <name type="synonym">Neptunus trituberculatus</name>
    <dbReference type="NCBI Taxonomy" id="210409"/>
    <lineage>
        <taxon>Eukaryota</taxon>
        <taxon>Metazoa</taxon>
        <taxon>Ecdysozoa</taxon>
        <taxon>Arthropoda</taxon>
        <taxon>Crustacea</taxon>
        <taxon>Multicrustacea</taxon>
        <taxon>Malacostraca</taxon>
        <taxon>Eumalacostraca</taxon>
        <taxon>Eucarida</taxon>
        <taxon>Decapoda</taxon>
        <taxon>Pleocyemata</taxon>
        <taxon>Brachyura</taxon>
        <taxon>Eubrachyura</taxon>
        <taxon>Portunoidea</taxon>
        <taxon>Portunidae</taxon>
        <taxon>Portuninae</taxon>
        <taxon>Portunus</taxon>
    </lineage>
</organism>
<evidence type="ECO:0000313" key="2">
    <source>
        <dbReference type="EMBL" id="MPC88863.1"/>
    </source>
</evidence>
<name>A0A5B7J348_PORTR</name>